<sequence length="612" mass="71194">MNLAPYFFIHTLFLFENGLLYIFDKNYFMKQFSVILFWSFFLFTTIASSQEKIYYTTTFEISKGLMTGTYNEVIAFYLVLEKEFPSLSVYEIGQTDSGFPLHLVVFNPQKKNQKKTDKAFSKNGKNVLLINNGIHPGEPDGIDATMLLFRDYAENKIPTPKNTIIATIPIYNIGGALNRNSTSRTNQNGPEEYGFRGNARNYDLNRDFIKSDSKNAHAFAEIFHWLNPDLFIDNHVSNGADYQYVLTHLFTQHNKLGGELGNYLHTSLMPQLEDSLHQKNWDITPYVNVFNEVPEKGFDQFMDSPRYSTGYTSLFNTLGMMVETHMLKPYKQRVDGTYELMKTFINIADADADKIKTLRRNLFEKNKIGSYYPISWEVDSSKTSILKFKGFEGKMVPSAITGAERLKYFRDKPFIKDITYYNYYKATDSVSIPSAYIVPKGYWNVIELLKLNNIEFNEFKNDTTISAEVYSIKSFETVKNPFEGHYLHYKTEVAKKTENVSVKSGDILVKTKQPGVRYLLETLEPSAPDSFFNWNFFDAILQQKEGFSPYVWEDMAEKFLNENPEIKREFENKKHNEPVFAKNWYLQLDWIHKQSPYYEKSHLRYPIVRVGG</sequence>
<keyword evidence="4" id="KW-1185">Reference proteome</keyword>
<dbReference type="InterPro" id="IPR000834">
    <property type="entry name" value="Peptidase_M14"/>
</dbReference>
<keyword evidence="1" id="KW-0812">Transmembrane</keyword>
<dbReference type="Proteomes" id="UP000321497">
    <property type="component" value="Unassembled WGS sequence"/>
</dbReference>
<dbReference type="CDD" id="cd06241">
    <property type="entry name" value="M14-like"/>
    <property type="match status" value="1"/>
</dbReference>
<accession>A0A5C6Z1H2</accession>
<dbReference type="AlphaFoldDB" id="A0A5C6Z1H2"/>
<dbReference type="GO" id="GO:0008270">
    <property type="term" value="F:zinc ion binding"/>
    <property type="evidence" value="ECO:0007669"/>
    <property type="project" value="InterPro"/>
</dbReference>
<organism evidence="3 4">
    <name type="scientific">Aequorivita antarctica</name>
    <dbReference type="NCBI Taxonomy" id="153266"/>
    <lineage>
        <taxon>Bacteria</taxon>
        <taxon>Pseudomonadati</taxon>
        <taxon>Bacteroidota</taxon>
        <taxon>Flavobacteriia</taxon>
        <taxon>Flavobacteriales</taxon>
        <taxon>Flavobacteriaceae</taxon>
        <taxon>Aequorivita</taxon>
    </lineage>
</organism>
<dbReference type="Pfam" id="PF00246">
    <property type="entry name" value="Peptidase_M14"/>
    <property type="match status" value="1"/>
</dbReference>
<evidence type="ECO:0000256" key="1">
    <source>
        <dbReference type="SAM" id="Phobius"/>
    </source>
</evidence>
<reference evidence="3 4" key="1">
    <citation type="submission" date="2019-08" db="EMBL/GenBank/DDBJ databases">
        <title>Genome of Aequorivita antarctica SW49 (type strain).</title>
        <authorList>
            <person name="Bowman J.P."/>
        </authorList>
    </citation>
    <scope>NUCLEOTIDE SEQUENCE [LARGE SCALE GENOMIC DNA]</scope>
    <source>
        <strain evidence="3 4">SW49</strain>
    </source>
</reference>
<feature type="transmembrane region" description="Helical" evidence="1">
    <location>
        <begin position="32"/>
        <end position="49"/>
    </location>
</feature>
<feature type="domain" description="Peptidase M14" evidence="2">
    <location>
        <begin position="79"/>
        <end position="211"/>
    </location>
</feature>
<feature type="transmembrane region" description="Helical" evidence="1">
    <location>
        <begin position="6"/>
        <end position="23"/>
    </location>
</feature>
<comment type="caution">
    <text evidence="3">The sequence shown here is derived from an EMBL/GenBank/DDBJ whole genome shotgun (WGS) entry which is preliminary data.</text>
</comment>
<evidence type="ECO:0000259" key="2">
    <source>
        <dbReference type="Pfam" id="PF00246"/>
    </source>
</evidence>
<dbReference type="SUPFAM" id="SSF53187">
    <property type="entry name" value="Zn-dependent exopeptidases"/>
    <property type="match status" value="1"/>
</dbReference>
<dbReference type="OrthoDB" id="9767214at2"/>
<dbReference type="Gene3D" id="3.40.630.10">
    <property type="entry name" value="Zn peptidases"/>
    <property type="match status" value="1"/>
</dbReference>
<dbReference type="GO" id="GO:0006508">
    <property type="term" value="P:proteolysis"/>
    <property type="evidence" value="ECO:0007669"/>
    <property type="project" value="InterPro"/>
</dbReference>
<proteinExistence type="predicted"/>
<name>A0A5C6Z1H2_9FLAO</name>
<gene>
    <name evidence="3" type="ORF">ESU54_08765</name>
</gene>
<dbReference type="EMBL" id="VORT01000005">
    <property type="protein sequence ID" value="TXD73218.1"/>
    <property type="molecule type" value="Genomic_DNA"/>
</dbReference>
<keyword evidence="1" id="KW-0472">Membrane</keyword>
<dbReference type="GO" id="GO:0004181">
    <property type="term" value="F:metallocarboxypeptidase activity"/>
    <property type="evidence" value="ECO:0007669"/>
    <property type="project" value="InterPro"/>
</dbReference>
<evidence type="ECO:0000313" key="4">
    <source>
        <dbReference type="Proteomes" id="UP000321497"/>
    </source>
</evidence>
<evidence type="ECO:0000313" key="3">
    <source>
        <dbReference type="EMBL" id="TXD73218.1"/>
    </source>
</evidence>
<protein>
    <recommendedName>
        <fullName evidence="2">Peptidase M14 domain-containing protein</fullName>
    </recommendedName>
</protein>
<keyword evidence="1" id="KW-1133">Transmembrane helix</keyword>